<keyword evidence="1" id="KW-1133">Transmembrane helix</keyword>
<sequence>MQDTNRVSQTYGVLYMQFNQNNAGRILSALLILLTAAILISGCTDILFEPSESGSGSLAGAYSDYGYIQIWTCPSGASVYVNGEYLGETTDVDDLFVQVGSGSHKLEIYKQGYEPYLEYLYISPGETVARDIFLENNYYNPYPDSDPVWTPAPTWTWEPDPTYSGPVYVAPTRPIY</sequence>
<keyword evidence="4" id="KW-1185">Reference proteome</keyword>
<comment type="caution">
    <text evidence="3">The sequence shown here is derived from an EMBL/GenBank/DDBJ whole genome shotgun (WGS) entry which is preliminary data.</text>
</comment>
<protein>
    <recommendedName>
        <fullName evidence="2">PEGA domain-containing protein</fullName>
    </recommendedName>
</protein>
<reference evidence="3 4" key="1">
    <citation type="journal article" date="2015" name="Int. J. Syst. Evol. Microbiol.">
        <title>Methanoculleus taiwanensis sp. nov., a methanogen isolated from deep marine sediment at the deformation front area near Taiwan.</title>
        <authorList>
            <person name="Weng C.Y."/>
            <person name="Chen S.C."/>
            <person name="Lai M.C."/>
            <person name="Wu S.Y."/>
            <person name="Lin S."/>
            <person name="Yang T.F."/>
            <person name="Chen P.C."/>
        </authorList>
    </citation>
    <scope>NUCLEOTIDE SEQUENCE [LARGE SCALE GENOMIC DNA]</scope>
    <source>
        <strain evidence="3 4">CYW4</strain>
    </source>
</reference>
<dbReference type="EMBL" id="LHQS01000003">
    <property type="protein sequence ID" value="RXE55372.1"/>
    <property type="molecule type" value="Genomic_DNA"/>
</dbReference>
<dbReference type="AlphaFoldDB" id="A0A498GXM6"/>
<gene>
    <name evidence="3" type="ORF">ABH15_11525</name>
</gene>
<feature type="domain" description="PEGA" evidence="2">
    <location>
        <begin position="68"/>
        <end position="136"/>
    </location>
</feature>
<keyword evidence="1" id="KW-0812">Transmembrane</keyword>
<dbReference type="InterPro" id="IPR013229">
    <property type="entry name" value="PEGA"/>
</dbReference>
<evidence type="ECO:0000313" key="3">
    <source>
        <dbReference type="EMBL" id="RXE55372.1"/>
    </source>
</evidence>
<dbReference type="Pfam" id="PF08308">
    <property type="entry name" value="PEGA"/>
    <property type="match status" value="1"/>
</dbReference>
<evidence type="ECO:0000256" key="1">
    <source>
        <dbReference type="SAM" id="Phobius"/>
    </source>
</evidence>
<evidence type="ECO:0000313" key="4">
    <source>
        <dbReference type="Proteomes" id="UP000290932"/>
    </source>
</evidence>
<accession>A0A498GXM6</accession>
<evidence type="ECO:0000259" key="2">
    <source>
        <dbReference type="Pfam" id="PF08308"/>
    </source>
</evidence>
<keyword evidence="1" id="KW-0472">Membrane</keyword>
<feature type="transmembrane region" description="Helical" evidence="1">
    <location>
        <begin position="26"/>
        <end position="48"/>
    </location>
</feature>
<name>A0A498GXM6_9EURY</name>
<dbReference type="Proteomes" id="UP000290932">
    <property type="component" value="Unassembled WGS sequence"/>
</dbReference>
<proteinExistence type="predicted"/>
<organism evidence="3 4">
    <name type="scientific">Methanoculleus taiwanensis</name>
    <dbReference type="NCBI Taxonomy" id="1550565"/>
    <lineage>
        <taxon>Archaea</taxon>
        <taxon>Methanobacteriati</taxon>
        <taxon>Methanobacteriota</taxon>
        <taxon>Stenosarchaea group</taxon>
        <taxon>Methanomicrobia</taxon>
        <taxon>Methanomicrobiales</taxon>
        <taxon>Methanomicrobiaceae</taxon>
        <taxon>Methanoculleus</taxon>
    </lineage>
</organism>